<dbReference type="AlphaFoldDB" id="A0A2C7AHH7"/>
<organism evidence="2 3">
    <name type="scientific">Teichococcus rhizosphaerae</name>
    <dbReference type="NCBI Taxonomy" id="1335062"/>
    <lineage>
        <taxon>Bacteria</taxon>
        <taxon>Pseudomonadati</taxon>
        <taxon>Pseudomonadota</taxon>
        <taxon>Alphaproteobacteria</taxon>
        <taxon>Acetobacterales</taxon>
        <taxon>Roseomonadaceae</taxon>
        <taxon>Roseomonas</taxon>
    </lineage>
</organism>
<dbReference type="Gene3D" id="3.40.640.10">
    <property type="entry name" value="Type I PLP-dependent aspartate aminotransferase-like (Major domain)"/>
    <property type="match status" value="1"/>
</dbReference>
<dbReference type="RefSeq" id="WP_099094428.1">
    <property type="nucleotide sequence ID" value="NZ_PDNU01000004.1"/>
</dbReference>
<dbReference type="InterPro" id="IPR051446">
    <property type="entry name" value="HTH_trans_reg/aminotransferase"/>
</dbReference>
<dbReference type="InterPro" id="IPR004839">
    <property type="entry name" value="Aminotransferase_I/II_large"/>
</dbReference>
<feature type="domain" description="Aminotransferase class I/classII large" evidence="1">
    <location>
        <begin position="33"/>
        <end position="307"/>
    </location>
</feature>
<dbReference type="CDD" id="cd00609">
    <property type="entry name" value="AAT_like"/>
    <property type="match status" value="1"/>
</dbReference>
<evidence type="ECO:0000259" key="1">
    <source>
        <dbReference type="Pfam" id="PF00155"/>
    </source>
</evidence>
<comment type="caution">
    <text evidence="2">The sequence shown here is derived from an EMBL/GenBank/DDBJ whole genome shotgun (WGS) entry which is preliminary data.</text>
</comment>
<dbReference type="OrthoDB" id="9804020at2"/>
<dbReference type="PANTHER" id="PTHR46577">
    <property type="entry name" value="HTH-TYPE TRANSCRIPTIONAL REGULATORY PROTEIN GABR"/>
    <property type="match status" value="1"/>
</dbReference>
<dbReference type="InterPro" id="IPR015421">
    <property type="entry name" value="PyrdxlP-dep_Trfase_major"/>
</dbReference>
<reference evidence="2 3" key="1">
    <citation type="submission" date="2017-10" db="EMBL/GenBank/DDBJ databases">
        <authorList>
            <person name="Banno H."/>
            <person name="Chua N.-H."/>
        </authorList>
    </citation>
    <scope>NUCLEOTIDE SEQUENCE [LARGE SCALE GENOMIC DNA]</scope>
    <source>
        <strain evidence="2 3">YW11</strain>
    </source>
</reference>
<dbReference type="PANTHER" id="PTHR46577:SF1">
    <property type="entry name" value="HTH-TYPE TRANSCRIPTIONAL REGULATORY PROTEIN GABR"/>
    <property type="match status" value="1"/>
</dbReference>
<gene>
    <name evidence="2" type="ORF">CR162_04975</name>
</gene>
<dbReference type="EMBL" id="PDNU01000004">
    <property type="protein sequence ID" value="PHK96187.1"/>
    <property type="molecule type" value="Genomic_DNA"/>
</dbReference>
<dbReference type="GO" id="GO:0030170">
    <property type="term" value="F:pyridoxal phosphate binding"/>
    <property type="evidence" value="ECO:0007669"/>
    <property type="project" value="InterPro"/>
</dbReference>
<evidence type="ECO:0000313" key="3">
    <source>
        <dbReference type="Proteomes" id="UP000223527"/>
    </source>
</evidence>
<name>A0A2C7AHH7_9PROT</name>
<protein>
    <recommendedName>
        <fullName evidence="1">Aminotransferase class I/classII large domain-containing protein</fullName>
    </recommendedName>
</protein>
<keyword evidence="3" id="KW-1185">Reference proteome</keyword>
<accession>A0A2C7AHH7</accession>
<dbReference type="InterPro" id="IPR015424">
    <property type="entry name" value="PyrdxlP-dep_Trfase"/>
</dbReference>
<proteinExistence type="predicted"/>
<dbReference type="SUPFAM" id="SSF53383">
    <property type="entry name" value="PLP-dependent transferases"/>
    <property type="match status" value="1"/>
</dbReference>
<sequence>MHDLWVNYPAVPEQEAAVAGALRALLERGDPLPAEYGPPEGAGAARQAIGALLGLAPGQAVALTCGGQSALGVAFAAALAAAGPGRRRIAMEAHSFPMARHFLALEGVPTLGLPMDAEGMDPAALEQALGGPEPPGVLYLMPVVHNPLGLTYSAARLEALAAIAARHGLWVVEDEAYAFLADPARRPPSLASLLPERVFGMWSLSKMVSLSLRLGAVSTPAGRLADAAEQIRIRGLTANPVIAAATALLAGDGTAARLMAAKRAEGAARRALARARAAEVSLAPATPFRLAGDEAPFFRLSLGGEAERDRLAAGLRRLAPLLRG</sequence>
<dbReference type="Proteomes" id="UP000223527">
    <property type="component" value="Unassembled WGS sequence"/>
</dbReference>
<evidence type="ECO:0000313" key="2">
    <source>
        <dbReference type="EMBL" id="PHK96187.1"/>
    </source>
</evidence>
<dbReference type="Pfam" id="PF00155">
    <property type="entry name" value="Aminotran_1_2"/>
    <property type="match status" value="1"/>
</dbReference>